<evidence type="ECO:0008006" key="3">
    <source>
        <dbReference type="Google" id="ProtNLM"/>
    </source>
</evidence>
<dbReference type="Proteomes" id="UP000292881">
    <property type="component" value="Unassembled WGS sequence"/>
</dbReference>
<dbReference type="EMBL" id="SDPL01000001">
    <property type="protein sequence ID" value="RXZ51882.1"/>
    <property type="molecule type" value="Genomic_DNA"/>
</dbReference>
<sequence>MRRRDRGALHFRSPVELVRSQGDVVTADERVQLSGAVTRADASFSALPFEDDCSLDAIVAYVERERGTKVNITPLETLRGTSTCGLVVRRQGMHHIFYVPETSPLHRLQCVLHELSHVLLRHDESSPGSAGQLARFVPDIRLERGDAIFGRVAFEDETEVEAERLADRLAAAIRRPRRHPLEEHFG</sequence>
<accession>A0A4Q2JUF9</accession>
<reference evidence="1 2" key="1">
    <citation type="submission" date="2019-01" db="EMBL/GenBank/DDBJ databases">
        <authorList>
            <person name="Li J."/>
        </authorList>
    </citation>
    <scope>NUCLEOTIDE SEQUENCE [LARGE SCALE GENOMIC DNA]</scope>
    <source>
        <strain evidence="1 2">CGMCC 4.7180</strain>
    </source>
</reference>
<evidence type="ECO:0000313" key="2">
    <source>
        <dbReference type="Proteomes" id="UP000292881"/>
    </source>
</evidence>
<dbReference type="RefSeq" id="WP_129232856.1">
    <property type="nucleotide sequence ID" value="NZ_SDPL01000001.1"/>
</dbReference>
<dbReference type="OrthoDB" id="4144896at2"/>
<dbReference type="AlphaFoldDB" id="A0A4Q2JUF9"/>
<evidence type="ECO:0000313" key="1">
    <source>
        <dbReference type="EMBL" id="RXZ51882.1"/>
    </source>
</evidence>
<protein>
    <recommendedName>
        <fullName evidence="3">ImmA/IrrE family metallo-endopeptidase</fullName>
    </recommendedName>
</protein>
<gene>
    <name evidence="1" type="ORF">ESO86_00045</name>
</gene>
<organism evidence="1 2">
    <name type="scientific">Agromyces binzhouensis</name>
    <dbReference type="NCBI Taxonomy" id="1817495"/>
    <lineage>
        <taxon>Bacteria</taxon>
        <taxon>Bacillati</taxon>
        <taxon>Actinomycetota</taxon>
        <taxon>Actinomycetes</taxon>
        <taxon>Micrococcales</taxon>
        <taxon>Microbacteriaceae</taxon>
        <taxon>Agromyces</taxon>
    </lineage>
</organism>
<keyword evidence="2" id="KW-1185">Reference proteome</keyword>
<comment type="caution">
    <text evidence="1">The sequence shown here is derived from an EMBL/GenBank/DDBJ whole genome shotgun (WGS) entry which is preliminary data.</text>
</comment>
<name>A0A4Q2JUF9_9MICO</name>
<proteinExistence type="predicted"/>